<reference evidence="3 4" key="1">
    <citation type="submission" date="2021-01" db="EMBL/GenBank/DDBJ databases">
        <title>Whole genome shotgun sequence of Actinoplanes palleronii NBRC 14916.</title>
        <authorList>
            <person name="Komaki H."/>
            <person name="Tamura T."/>
        </authorList>
    </citation>
    <scope>NUCLEOTIDE SEQUENCE [LARGE SCALE GENOMIC DNA]</scope>
    <source>
        <strain evidence="3 4">NBRC 14916</strain>
    </source>
</reference>
<keyword evidence="2" id="KW-0812">Transmembrane</keyword>
<keyword evidence="2" id="KW-1133">Transmembrane helix</keyword>
<evidence type="ECO:0000313" key="4">
    <source>
        <dbReference type="Proteomes" id="UP000624709"/>
    </source>
</evidence>
<keyword evidence="4" id="KW-1185">Reference proteome</keyword>
<proteinExistence type="predicted"/>
<dbReference type="Proteomes" id="UP000624709">
    <property type="component" value="Unassembled WGS sequence"/>
</dbReference>
<organism evidence="3 4">
    <name type="scientific">Actinoplanes palleronii</name>
    <dbReference type="NCBI Taxonomy" id="113570"/>
    <lineage>
        <taxon>Bacteria</taxon>
        <taxon>Bacillati</taxon>
        <taxon>Actinomycetota</taxon>
        <taxon>Actinomycetes</taxon>
        <taxon>Micromonosporales</taxon>
        <taxon>Micromonosporaceae</taxon>
        <taxon>Actinoplanes</taxon>
    </lineage>
</organism>
<evidence type="ECO:0000256" key="2">
    <source>
        <dbReference type="SAM" id="Phobius"/>
    </source>
</evidence>
<feature type="transmembrane region" description="Helical" evidence="2">
    <location>
        <begin position="125"/>
        <end position="148"/>
    </location>
</feature>
<feature type="compositionally biased region" description="Basic and acidic residues" evidence="1">
    <location>
        <begin position="99"/>
        <end position="122"/>
    </location>
</feature>
<protein>
    <submittedName>
        <fullName evidence="3">Uncharacterized protein</fullName>
    </submittedName>
</protein>
<feature type="region of interest" description="Disordered" evidence="1">
    <location>
        <begin position="1"/>
        <end position="129"/>
    </location>
</feature>
<name>A0ABQ4BC76_9ACTN</name>
<feature type="compositionally biased region" description="Basic and acidic residues" evidence="1">
    <location>
        <begin position="71"/>
        <end position="83"/>
    </location>
</feature>
<dbReference type="EMBL" id="BOMS01000057">
    <property type="protein sequence ID" value="GIE68252.1"/>
    <property type="molecule type" value="Genomic_DNA"/>
</dbReference>
<evidence type="ECO:0000313" key="3">
    <source>
        <dbReference type="EMBL" id="GIE68252.1"/>
    </source>
</evidence>
<evidence type="ECO:0000256" key="1">
    <source>
        <dbReference type="SAM" id="MobiDB-lite"/>
    </source>
</evidence>
<feature type="compositionally biased region" description="Basic residues" evidence="1">
    <location>
        <begin position="84"/>
        <end position="98"/>
    </location>
</feature>
<sequence>MAARAQRIAAPGRTAAPDPGEVPHHAEGLTGDPAPPRRAPNGSASLSGADRPGPARGERIGHADAAPPRPGTDRRRPPPDRAAGRRGSHRALGARRRRDLTDDGFRSGDTEERRHTMNENKSRRYGPGAGGGGAIYGLGLIGALVYYLGTAESFGNGVLGVLKSLVWPAFVVHDLLRLLGS</sequence>
<keyword evidence="2" id="KW-0472">Membrane</keyword>
<comment type="caution">
    <text evidence="3">The sequence shown here is derived from an EMBL/GenBank/DDBJ whole genome shotgun (WGS) entry which is preliminary data.</text>
</comment>
<accession>A0ABQ4BC76</accession>
<gene>
    <name evidence="3" type="ORF">Apa02nite_043600</name>
</gene>